<keyword evidence="2" id="KW-1133">Transmembrane helix</keyword>
<keyword evidence="2" id="KW-0812">Transmembrane</keyword>
<feature type="region of interest" description="Disordered" evidence="1">
    <location>
        <begin position="184"/>
        <end position="219"/>
    </location>
</feature>
<feature type="chain" id="PRO_5042168941" description="Mid2 domain-containing protein" evidence="3">
    <location>
        <begin position="23"/>
        <end position="500"/>
    </location>
</feature>
<keyword evidence="3" id="KW-0732">Signal</keyword>
<accession>A0AAD7IXZ8</accession>
<evidence type="ECO:0000256" key="3">
    <source>
        <dbReference type="SAM" id="SignalP"/>
    </source>
</evidence>
<name>A0AAD7IXZ8_9AGAR</name>
<feature type="compositionally biased region" description="Low complexity" evidence="1">
    <location>
        <begin position="425"/>
        <end position="444"/>
    </location>
</feature>
<comment type="caution">
    <text evidence="4">The sequence shown here is derived from an EMBL/GenBank/DDBJ whole genome shotgun (WGS) entry which is preliminary data.</text>
</comment>
<evidence type="ECO:0000313" key="4">
    <source>
        <dbReference type="EMBL" id="KAJ7752899.1"/>
    </source>
</evidence>
<feature type="signal peptide" evidence="3">
    <location>
        <begin position="1"/>
        <end position="22"/>
    </location>
</feature>
<gene>
    <name evidence="4" type="ORF">B0H16DRAFT_781135</name>
</gene>
<keyword evidence="2" id="KW-0472">Membrane</keyword>
<dbReference type="Proteomes" id="UP001215598">
    <property type="component" value="Unassembled WGS sequence"/>
</dbReference>
<evidence type="ECO:0000256" key="1">
    <source>
        <dbReference type="SAM" id="MobiDB-lite"/>
    </source>
</evidence>
<proteinExistence type="predicted"/>
<dbReference type="EMBL" id="JARKIB010000057">
    <property type="protein sequence ID" value="KAJ7752899.1"/>
    <property type="molecule type" value="Genomic_DNA"/>
</dbReference>
<protein>
    <recommendedName>
        <fullName evidence="6">Mid2 domain-containing protein</fullName>
    </recommendedName>
</protein>
<organism evidence="4 5">
    <name type="scientific">Mycena metata</name>
    <dbReference type="NCBI Taxonomy" id="1033252"/>
    <lineage>
        <taxon>Eukaryota</taxon>
        <taxon>Fungi</taxon>
        <taxon>Dikarya</taxon>
        <taxon>Basidiomycota</taxon>
        <taxon>Agaricomycotina</taxon>
        <taxon>Agaricomycetes</taxon>
        <taxon>Agaricomycetidae</taxon>
        <taxon>Agaricales</taxon>
        <taxon>Marasmiineae</taxon>
        <taxon>Mycenaceae</taxon>
        <taxon>Mycena</taxon>
    </lineage>
</organism>
<sequence length="500" mass="51878">MRKTRTTLLAAALALQAAGVAADNLACNGTGMDWYINMVGETPCQTYQKLRQICNSQYTVGVQNPNTPPDACTDQVSSCCCNTIAFSLSMLCLNCQQNISTGSGFDAGTGAYQQYLGSCSGPQSFKLPTDIQTAVCNEPIKIDDDIYTNGWSDGSWFYVFTRDTIIKDNLVANNNSFTHCTSTTINTSKSSSSSQSQTSKTSSQTSSKTSSTSSPDSLTTTKKKLASGAIAGIAVGAVIIGLVALIAAWWFCCRGRKRDLRAGVLEEPFGGMRESRDRGPRHGAVDQSLVPHAYTYSDEPSANDTSANHYDPSANNSAYFSPPRSEGGTSSAPGFAGLGAGTAGGYAAGVHDSESTGQSTGPLTPRRGFHTAGQPSTDSSVSLPQSTSAAGTAAGTASLSGSSGRGADRGGRQAGPLPRKRADRNPPSVGSGAGSGVNAATTSGRGRADSAEPFLEEEEHEPWLDVDAGSQRHRDGGPVSDVALGRSPSGRLPPAYGEQL</sequence>
<feature type="region of interest" description="Disordered" evidence="1">
    <location>
        <begin position="295"/>
        <end position="500"/>
    </location>
</feature>
<feature type="compositionally biased region" description="Gly residues" evidence="1">
    <location>
        <begin position="336"/>
        <end position="347"/>
    </location>
</feature>
<feature type="compositionally biased region" description="Polar residues" evidence="1">
    <location>
        <begin position="298"/>
        <end position="319"/>
    </location>
</feature>
<evidence type="ECO:0000256" key="2">
    <source>
        <dbReference type="SAM" id="Phobius"/>
    </source>
</evidence>
<evidence type="ECO:0008006" key="6">
    <source>
        <dbReference type="Google" id="ProtNLM"/>
    </source>
</evidence>
<feature type="compositionally biased region" description="Low complexity" evidence="1">
    <location>
        <begin position="386"/>
        <end position="402"/>
    </location>
</feature>
<feature type="compositionally biased region" description="Polar residues" evidence="1">
    <location>
        <begin position="373"/>
        <end position="385"/>
    </location>
</feature>
<reference evidence="4" key="1">
    <citation type="submission" date="2023-03" db="EMBL/GenBank/DDBJ databases">
        <title>Massive genome expansion in bonnet fungi (Mycena s.s.) driven by repeated elements and novel gene families across ecological guilds.</title>
        <authorList>
            <consortium name="Lawrence Berkeley National Laboratory"/>
            <person name="Harder C.B."/>
            <person name="Miyauchi S."/>
            <person name="Viragh M."/>
            <person name="Kuo A."/>
            <person name="Thoen E."/>
            <person name="Andreopoulos B."/>
            <person name="Lu D."/>
            <person name="Skrede I."/>
            <person name="Drula E."/>
            <person name="Henrissat B."/>
            <person name="Morin E."/>
            <person name="Kohler A."/>
            <person name="Barry K."/>
            <person name="LaButti K."/>
            <person name="Morin E."/>
            <person name="Salamov A."/>
            <person name="Lipzen A."/>
            <person name="Mereny Z."/>
            <person name="Hegedus B."/>
            <person name="Baldrian P."/>
            <person name="Stursova M."/>
            <person name="Weitz H."/>
            <person name="Taylor A."/>
            <person name="Grigoriev I.V."/>
            <person name="Nagy L.G."/>
            <person name="Martin F."/>
            <person name="Kauserud H."/>
        </authorList>
    </citation>
    <scope>NUCLEOTIDE SEQUENCE</scope>
    <source>
        <strain evidence="4">CBHHK182m</strain>
    </source>
</reference>
<dbReference type="AlphaFoldDB" id="A0AAD7IXZ8"/>
<evidence type="ECO:0000313" key="5">
    <source>
        <dbReference type="Proteomes" id="UP001215598"/>
    </source>
</evidence>
<keyword evidence="5" id="KW-1185">Reference proteome</keyword>
<feature type="transmembrane region" description="Helical" evidence="2">
    <location>
        <begin position="225"/>
        <end position="251"/>
    </location>
</feature>